<organism evidence="1 2">
    <name type="scientific">Mycolicibacterium duvalii</name>
    <dbReference type="NCBI Taxonomy" id="39688"/>
    <lineage>
        <taxon>Bacteria</taxon>
        <taxon>Bacillati</taxon>
        <taxon>Actinomycetota</taxon>
        <taxon>Actinomycetes</taxon>
        <taxon>Mycobacteriales</taxon>
        <taxon>Mycobacteriaceae</taxon>
        <taxon>Mycolicibacterium</taxon>
    </lineage>
</organism>
<accession>A0A7I7JWH0</accession>
<name>A0A7I7JWH0_9MYCO</name>
<evidence type="ECO:0000313" key="2">
    <source>
        <dbReference type="Proteomes" id="UP000467006"/>
    </source>
</evidence>
<dbReference type="KEGG" id="mdu:MDUV_10570"/>
<dbReference type="Proteomes" id="UP000467006">
    <property type="component" value="Chromosome"/>
</dbReference>
<protein>
    <submittedName>
        <fullName evidence="1">Uncharacterized protein</fullName>
    </submittedName>
</protein>
<sequence length="92" mass="9793">MGEIARIDLDRLSGLADRVSEAIDRIAALTWPRLEPGALPGSALSTAATPHPVAHRIDGVVTDLRDWVMAARAAADAFAHADSVNAARMPRR</sequence>
<dbReference type="Pfam" id="PF23721">
    <property type="entry name" value="DUF7162"/>
    <property type="match status" value="1"/>
</dbReference>
<dbReference type="OrthoDB" id="4731851at2"/>
<dbReference type="InterPro" id="IPR055586">
    <property type="entry name" value="DUF7162"/>
</dbReference>
<dbReference type="AlphaFoldDB" id="A0A7I7JWH0"/>
<reference evidence="1 2" key="1">
    <citation type="journal article" date="2019" name="Emerg. Microbes Infect.">
        <title>Comprehensive subspecies identification of 175 nontuberculous mycobacteria species based on 7547 genomic profiles.</title>
        <authorList>
            <person name="Matsumoto Y."/>
            <person name="Kinjo T."/>
            <person name="Motooka D."/>
            <person name="Nabeya D."/>
            <person name="Jung N."/>
            <person name="Uechi K."/>
            <person name="Horii T."/>
            <person name="Iida T."/>
            <person name="Fujita J."/>
            <person name="Nakamura S."/>
        </authorList>
    </citation>
    <scope>NUCLEOTIDE SEQUENCE [LARGE SCALE GENOMIC DNA]</scope>
    <source>
        <strain evidence="1 2">JCM 6396</strain>
    </source>
</reference>
<dbReference type="RefSeq" id="WP_098002567.1">
    <property type="nucleotide sequence ID" value="NZ_AP022563.1"/>
</dbReference>
<gene>
    <name evidence="1" type="ORF">MDUV_10570</name>
</gene>
<proteinExistence type="predicted"/>
<evidence type="ECO:0000313" key="1">
    <source>
        <dbReference type="EMBL" id="BBX16197.1"/>
    </source>
</evidence>
<keyword evidence="2" id="KW-1185">Reference proteome</keyword>
<dbReference type="EMBL" id="AP022563">
    <property type="protein sequence ID" value="BBX16197.1"/>
    <property type="molecule type" value="Genomic_DNA"/>
</dbReference>